<gene>
    <name evidence="1" type="ORF">CUR178_02301</name>
</gene>
<reference evidence="1 2" key="1">
    <citation type="submission" date="2021-02" db="EMBL/GenBank/DDBJ databases">
        <title>Leishmania (Mundinia) enrietti genome sequencing and assembly.</title>
        <authorList>
            <person name="Almutairi H."/>
            <person name="Gatherer D."/>
        </authorList>
    </citation>
    <scope>NUCLEOTIDE SEQUENCE [LARGE SCALE GENOMIC DNA]</scope>
    <source>
        <strain evidence="1">CUR178</strain>
    </source>
</reference>
<dbReference type="OrthoDB" id="261478at2759"/>
<dbReference type="AlphaFoldDB" id="A0A836GF29"/>
<sequence>MPNLVDEAEAEYARIGEGRHVSVPVTLRTDEFDFLTSQEISAVPIHMIEARRGQQCYSGTADRDAAICDFIKAIGFLDSAIEDPVNGRSILRVDEAMRAYFGDRQGEAYRLFRRSIIPCAEDMEWLKRTTFLDNETADTRERQRCVDRSARRGCGRGVMMPCTAYKQAFFAKQCKKATL</sequence>
<dbReference type="GeneID" id="94169571"/>
<keyword evidence="2" id="KW-1185">Reference proteome</keyword>
<evidence type="ECO:0000313" key="1">
    <source>
        <dbReference type="EMBL" id="KAG5470994.1"/>
    </source>
</evidence>
<dbReference type="EMBL" id="JAFHKP010000032">
    <property type="protein sequence ID" value="KAG5470994.1"/>
    <property type="molecule type" value="Genomic_DNA"/>
</dbReference>
<dbReference type="RefSeq" id="XP_067690164.1">
    <property type="nucleotide sequence ID" value="XM_067834061.1"/>
</dbReference>
<protein>
    <submittedName>
        <fullName evidence="1">Uncharacterized protein</fullName>
    </submittedName>
</protein>
<accession>A0A836GF29</accession>
<evidence type="ECO:0000313" key="2">
    <source>
        <dbReference type="Proteomes" id="UP000674179"/>
    </source>
</evidence>
<proteinExistence type="predicted"/>
<name>A0A836GF29_LEIEN</name>
<organism evidence="1 2">
    <name type="scientific">Leishmania enriettii</name>
    <dbReference type="NCBI Taxonomy" id="5663"/>
    <lineage>
        <taxon>Eukaryota</taxon>
        <taxon>Discoba</taxon>
        <taxon>Euglenozoa</taxon>
        <taxon>Kinetoplastea</taxon>
        <taxon>Metakinetoplastina</taxon>
        <taxon>Trypanosomatida</taxon>
        <taxon>Trypanosomatidae</taxon>
        <taxon>Leishmaniinae</taxon>
        <taxon>Leishmania</taxon>
    </lineage>
</organism>
<dbReference type="KEGG" id="lenr:94169571"/>
<comment type="caution">
    <text evidence="1">The sequence shown here is derived from an EMBL/GenBank/DDBJ whole genome shotgun (WGS) entry which is preliminary data.</text>
</comment>
<dbReference type="Proteomes" id="UP000674179">
    <property type="component" value="Chromosome 32"/>
</dbReference>